<evidence type="ECO:0000313" key="1">
    <source>
        <dbReference type="EMBL" id="MPN06188.1"/>
    </source>
</evidence>
<reference evidence="1" key="1">
    <citation type="submission" date="2019-08" db="EMBL/GenBank/DDBJ databases">
        <authorList>
            <person name="Kucharzyk K."/>
            <person name="Murdoch R.W."/>
            <person name="Higgins S."/>
            <person name="Loffler F."/>
        </authorList>
    </citation>
    <scope>NUCLEOTIDE SEQUENCE</scope>
</reference>
<gene>
    <name evidence="1" type="ORF">SDC9_153444</name>
</gene>
<accession>A0A645EVW6</accession>
<organism evidence="1">
    <name type="scientific">bioreactor metagenome</name>
    <dbReference type="NCBI Taxonomy" id="1076179"/>
    <lineage>
        <taxon>unclassified sequences</taxon>
        <taxon>metagenomes</taxon>
        <taxon>ecological metagenomes</taxon>
    </lineage>
</organism>
<dbReference type="InterPro" id="IPR011051">
    <property type="entry name" value="RmlC_Cupin_sf"/>
</dbReference>
<dbReference type="SUPFAM" id="SSF51182">
    <property type="entry name" value="RmlC-like cupins"/>
    <property type="match status" value="1"/>
</dbReference>
<comment type="caution">
    <text evidence="1">The sequence shown here is derived from an EMBL/GenBank/DDBJ whole genome shotgun (WGS) entry which is preliminary data.</text>
</comment>
<proteinExistence type="predicted"/>
<name>A0A645EVW6_9ZZZZ</name>
<sequence length="137" mass="15799">MEETIKIYKDINGNVMALLIRAEHSEQGINFLTKNGDYQQVAYMGHMKGYKILPHYHNKISRKVDYTCETLIIRKGIIEVNLYDHLKISYTFIMRVGDIITLFSGGHGFNVIEDVEMVEIKQGPFLGPQDKTRFLST</sequence>
<dbReference type="AlphaFoldDB" id="A0A645EVW6"/>
<protein>
    <submittedName>
        <fullName evidence="1">Uncharacterized protein</fullName>
    </submittedName>
</protein>
<dbReference type="EMBL" id="VSSQ01052081">
    <property type="protein sequence ID" value="MPN06188.1"/>
    <property type="molecule type" value="Genomic_DNA"/>
</dbReference>